<dbReference type="GO" id="GO:0097730">
    <property type="term" value="C:non-motile cilium"/>
    <property type="evidence" value="ECO:0007669"/>
    <property type="project" value="TreeGrafter"/>
</dbReference>
<dbReference type="InterPro" id="IPR019734">
    <property type="entry name" value="TPR_rpt"/>
</dbReference>
<gene>
    <name evidence="2" type="ORF">PMAYCL1PPCAC_29135</name>
</gene>
<dbReference type="Gene3D" id="1.25.40.10">
    <property type="entry name" value="Tetratricopeptide repeat domain"/>
    <property type="match status" value="2"/>
</dbReference>
<reference evidence="3" key="1">
    <citation type="submission" date="2022-10" db="EMBL/GenBank/DDBJ databases">
        <title>Genome assembly of Pristionchus species.</title>
        <authorList>
            <person name="Yoshida K."/>
            <person name="Sommer R.J."/>
        </authorList>
    </citation>
    <scope>NUCLEOTIDE SEQUENCE [LARGE SCALE GENOMIC DNA]</scope>
    <source>
        <strain evidence="3">RS5460</strain>
    </source>
</reference>
<dbReference type="EMBL" id="BTRK01000006">
    <property type="protein sequence ID" value="GMR58940.1"/>
    <property type="molecule type" value="Genomic_DNA"/>
</dbReference>
<dbReference type="FunFam" id="1.25.40.10:FF:002786">
    <property type="entry name" value="Uncharacterized protein"/>
    <property type="match status" value="1"/>
</dbReference>
<dbReference type="PANTHER" id="PTHR44177">
    <property type="entry name" value="TETRATRICOPEPTIDE REPEAT PROTEIN 8"/>
    <property type="match status" value="1"/>
</dbReference>
<feature type="region of interest" description="Disordered" evidence="1">
    <location>
        <begin position="487"/>
        <end position="513"/>
    </location>
</feature>
<dbReference type="SMART" id="SM00028">
    <property type="entry name" value="TPR"/>
    <property type="match status" value="5"/>
</dbReference>
<dbReference type="GO" id="GO:0034464">
    <property type="term" value="C:BBSome"/>
    <property type="evidence" value="ECO:0007669"/>
    <property type="project" value="InterPro"/>
</dbReference>
<evidence type="ECO:0008006" key="4">
    <source>
        <dbReference type="Google" id="ProtNLM"/>
    </source>
</evidence>
<protein>
    <recommendedName>
        <fullName evidence="4">Bbs-8</fullName>
    </recommendedName>
</protein>
<name>A0AAN5DA87_9BILA</name>
<evidence type="ECO:0000256" key="1">
    <source>
        <dbReference type="SAM" id="MobiDB-lite"/>
    </source>
</evidence>
<dbReference type="InterPro" id="IPR011990">
    <property type="entry name" value="TPR-like_helical_dom_sf"/>
</dbReference>
<organism evidence="2 3">
    <name type="scientific">Pristionchus mayeri</name>
    <dbReference type="NCBI Taxonomy" id="1317129"/>
    <lineage>
        <taxon>Eukaryota</taxon>
        <taxon>Metazoa</taxon>
        <taxon>Ecdysozoa</taxon>
        <taxon>Nematoda</taxon>
        <taxon>Chromadorea</taxon>
        <taxon>Rhabditida</taxon>
        <taxon>Rhabditina</taxon>
        <taxon>Diplogasteromorpha</taxon>
        <taxon>Diplogasteroidea</taxon>
        <taxon>Neodiplogasteridae</taxon>
        <taxon>Pristionchus</taxon>
    </lineage>
</organism>
<dbReference type="AlphaFoldDB" id="A0AAN5DA87"/>
<evidence type="ECO:0000313" key="2">
    <source>
        <dbReference type="EMBL" id="GMR58940.1"/>
    </source>
</evidence>
<keyword evidence="3" id="KW-1185">Reference proteome</keyword>
<dbReference type="GO" id="GO:0036064">
    <property type="term" value="C:ciliary basal body"/>
    <property type="evidence" value="ECO:0007669"/>
    <property type="project" value="TreeGrafter"/>
</dbReference>
<comment type="caution">
    <text evidence="2">The sequence shown here is derived from an EMBL/GenBank/DDBJ whole genome shotgun (WGS) entry which is preliminary data.</text>
</comment>
<evidence type="ECO:0000313" key="3">
    <source>
        <dbReference type="Proteomes" id="UP001328107"/>
    </source>
</evidence>
<dbReference type="InterPro" id="IPR028796">
    <property type="entry name" value="BBS8"/>
</dbReference>
<accession>A0AAN5DA87</accession>
<dbReference type="SUPFAM" id="SSF48452">
    <property type="entry name" value="TPR-like"/>
    <property type="match status" value="1"/>
</dbReference>
<proteinExistence type="predicted"/>
<dbReference type="Proteomes" id="UP001328107">
    <property type="component" value="Unassembled WGS sequence"/>
</dbReference>
<sequence length="695" mass="79449">MLKDAEHMFHLSLRTKKHPETFAYLAKVHARLDQPVQTIKDYEDGLASFPDDITLLIGLARTHERLNNLEESFKTYKRVAKIKANDIESIACIATHYFYTDKQEVAVKRAHHEMDKEVAADIWYNTGHIALSIADVKMATRCFRLALACDADHVESLTNLGVILMKQDKWEQARSLFSSAVIKGPLQFEPHFNLSLLCEKMGFYSEARVTIIKALEIFPAHVPSQKLFEKIDLSFKMSVCSVPPSVKCPWGIVTMSGNQCEKGFRFISCGITLKRGNDRDWIFDNSSRLSNLRKSRLDQKICWKRTEESLQVLCPDNKECESLTLSEIVKICEAENPEEVRSIGSTEGCANSSTRLTCNGVSASITREECQKGFHYLYCGWTAVKERGEWKYTGKSKHFLYGGISEPCRFVNETSMVTLCRGENCNDEEWRERRLKMCASKISPIESTTIKTPTIDNGPFKQDWFHSEEDLLQNMVEIDEKSVERVTSLPLNREEKEEEETRENNLNSRLSRQERKTDPVVELLNRDFARNDLTLQGIAQNLITLTEMVQNISESVNKLENVKVKSESSLVRPVFFGPNWKAFKNCSIIIASLVALGLIICIGRACRKKILSRTPLPDLTPIENGERTYTSLQMITETSRHSLLSPSDLTRRSTLMRDEIEGGQRKSFFLDDNNMQSMIAEARDMQLREDHESQM</sequence>
<dbReference type="GO" id="GO:1905515">
    <property type="term" value="P:non-motile cilium assembly"/>
    <property type="evidence" value="ECO:0007669"/>
    <property type="project" value="InterPro"/>
</dbReference>
<dbReference type="PANTHER" id="PTHR44177:SF1">
    <property type="entry name" value="TETRATRICOPEPTIDE REPEAT PROTEIN 8"/>
    <property type="match status" value="1"/>
</dbReference>